<feature type="signal peptide" evidence="2">
    <location>
        <begin position="1"/>
        <end position="21"/>
    </location>
</feature>
<dbReference type="KEGG" id="csol:105361829"/>
<dbReference type="Proteomes" id="UP000695007">
    <property type="component" value="Unplaced"/>
</dbReference>
<reference evidence="4" key="1">
    <citation type="submission" date="2025-08" db="UniProtKB">
        <authorList>
            <consortium name="RefSeq"/>
        </authorList>
    </citation>
    <scope>IDENTIFICATION</scope>
</reference>
<feature type="compositionally biased region" description="Basic residues" evidence="1">
    <location>
        <begin position="144"/>
        <end position="157"/>
    </location>
</feature>
<feature type="region of interest" description="Disordered" evidence="1">
    <location>
        <begin position="127"/>
        <end position="157"/>
    </location>
</feature>
<protein>
    <submittedName>
        <fullName evidence="4">Uncharacterized protein LOC105361829</fullName>
    </submittedName>
</protein>
<proteinExistence type="predicted"/>
<feature type="chain" id="PRO_5042494890" evidence="2">
    <location>
        <begin position="22"/>
        <end position="157"/>
    </location>
</feature>
<dbReference type="AlphaFoldDB" id="A0AAJ7DV04"/>
<accession>A0AAJ7DV04</accession>
<sequence length="157" mass="17321">MGSIAGLLLLLSALLLVTNRGKIMVTADLISDILADVASRNKQIQMNVNAEVARAKGMAAAALKKATKGVSPMKSLKYSGSGSSAHYVNSGKDENGDPFYIDQEDVVIGNTLYRTERVYNSTTKQMDENKYTIDLTDPDGKLVPSRRRRRRRRRSRS</sequence>
<evidence type="ECO:0000313" key="3">
    <source>
        <dbReference type="Proteomes" id="UP000695007"/>
    </source>
</evidence>
<evidence type="ECO:0000313" key="4">
    <source>
        <dbReference type="RefSeq" id="XP_011497413.1"/>
    </source>
</evidence>
<evidence type="ECO:0000256" key="1">
    <source>
        <dbReference type="SAM" id="MobiDB-lite"/>
    </source>
</evidence>
<keyword evidence="3" id="KW-1185">Reference proteome</keyword>
<evidence type="ECO:0000256" key="2">
    <source>
        <dbReference type="SAM" id="SignalP"/>
    </source>
</evidence>
<organism evidence="3 4">
    <name type="scientific">Ceratosolen solmsi marchali</name>
    <dbReference type="NCBI Taxonomy" id="326594"/>
    <lineage>
        <taxon>Eukaryota</taxon>
        <taxon>Metazoa</taxon>
        <taxon>Ecdysozoa</taxon>
        <taxon>Arthropoda</taxon>
        <taxon>Hexapoda</taxon>
        <taxon>Insecta</taxon>
        <taxon>Pterygota</taxon>
        <taxon>Neoptera</taxon>
        <taxon>Endopterygota</taxon>
        <taxon>Hymenoptera</taxon>
        <taxon>Apocrita</taxon>
        <taxon>Proctotrupomorpha</taxon>
        <taxon>Chalcidoidea</taxon>
        <taxon>Agaonidae</taxon>
        <taxon>Agaoninae</taxon>
        <taxon>Ceratosolen</taxon>
    </lineage>
</organism>
<name>A0AAJ7DV04_9HYME</name>
<keyword evidence="2" id="KW-0732">Signal</keyword>
<gene>
    <name evidence="4" type="primary">LOC105361829</name>
</gene>
<dbReference type="RefSeq" id="XP_011497413.1">
    <property type="nucleotide sequence ID" value="XM_011499111.1"/>
</dbReference>
<dbReference type="GeneID" id="105361829"/>